<comment type="caution">
    <text evidence="1">The sequence shown here is derived from an EMBL/GenBank/DDBJ whole genome shotgun (WGS) entry which is preliminary data.</text>
</comment>
<evidence type="ECO:0000313" key="2">
    <source>
        <dbReference type="Proteomes" id="UP000196074"/>
    </source>
</evidence>
<dbReference type="RefSeq" id="WP_052836424.1">
    <property type="nucleotide sequence ID" value="NZ_CP144491.1"/>
</dbReference>
<organism evidence="1 2">
    <name type="scientific">Enterococcus cecorum</name>
    <dbReference type="NCBI Taxonomy" id="44008"/>
    <lineage>
        <taxon>Bacteria</taxon>
        <taxon>Bacillati</taxon>
        <taxon>Bacillota</taxon>
        <taxon>Bacilli</taxon>
        <taxon>Lactobacillales</taxon>
        <taxon>Enterococcaceae</taxon>
        <taxon>Enterococcus</taxon>
    </lineage>
</organism>
<accession>A0A1Y4QRN3</accession>
<name>A0A1Y4QRN3_9ENTE</name>
<dbReference type="EMBL" id="NFLC01000041">
    <property type="protein sequence ID" value="OUQ07928.1"/>
    <property type="molecule type" value="Genomic_DNA"/>
</dbReference>
<dbReference type="AlphaFoldDB" id="A0A1Y4QRN3"/>
<proteinExistence type="predicted"/>
<dbReference type="Proteomes" id="UP000196074">
    <property type="component" value="Unassembled WGS sequence"/>
</dbReference>
<sequence length="174" mass="18857">MKRLTKIIATGLLGLVVSTTITPSAITFADVSAPNVEAEIYFTPEQQKLIDEGLTPENISILEKKLENYNAPKSTRQKRSVQTKAVKVAIRAALKNKNKLIGMVGKYIGSDAAASVGSAFKTAEPVLKKLLKYESLAYGTVEGQVSTALIQAGMKSSTARTIAFWIRQGLEWLV</sequence>
<evidence type="ECO:0000313" key="1">
    <source>
        <dbReference type="EMBL" id="OUQ07928.1"/>
    </source>
</evidence>
<protein>
    <submittedName>
        <fullName evidence="1">Uncharacterized protein</fullName>
    </submittedName>
</protein>
<gene>
    <name evidence="1" type="ORF">B5E88_11815</name>
</gene>
<reference evidence="2" key="1">
    <citation type="submission" date="2017-04" db="EMBL/GenBank/DDBJ databases">
        <title>Function of individual gut microbiota members based on whole genome sequencing of pure cultures obtained from chicken caecum.</title>
        <authorList>
            <person name="Medvecky M."/>
            <person name="Cejkova D."/>
            <person name="Polansky O."/>
            <person name="Karasova D."/>
            <person name="Kubasova T."/>
            <person name="Cizek A."/>
            <person name="Rychlik I."/>
        </authorList>
    </citation>
    <scope>NUCLEOTIDE SEQUENCE [LARGE SCALE GENOMIC DNA]</scope>
    <source>
        <strain evidence="2">An144</strain>
    </source>
</reference>